<accession>A0A090E1E5</accession>
<feature type="compositionally biased region" description="Polar residues" evidence="1">
    <location>
        <begin position="34"/>
        <end position="53"/>
    </location>
</feature>
<name>A0A090E1E5_MESPL</name>
<reference evidence="3" key="1">
    <citation type="submission" date="2014-08" db="EMBL/GenBank/DDBJ databases">
        <authorList>
            <person name="Moulin L."/>
        </authorList>
    </citation>
    <scope>NUCLEOTIDE SEQUENCE [LARGE SCALE GENOMIC DNA]</scope>
</reference>
<organism evidence="2 3">
    <name type="scientific">Mesorhizobium plurifarium</name>
    <dbReference type="NCBI Taxonomy" id="69974"/>
    <lineage>
        <taxon>Bacteria</taxon>
        <taxon>Pseudomonadati</taxon>
        <taxon>Pseudomonadota</taxon>
        <taxon>Alphaproteobacteria</taxon>
        <taxon>Hyphomicrobiales</taxon>
        <taxon>Phyllobacteriaceae</taxon>
        <taxon>Mesorhizobium</taxon>
    </lineage>
</organism>
<evidence type="ECO:0000256" key="1">
    <source>
        <dbReference type="SAM" id="MobiDB-lite"/>
    </source>
</evidence>
<proteinExistence type="predicted"/>
<gene>
    <name evidence="2" type="ORF">MPL3356_340066</name>
</gene>
<feature type="region of interest" description="Disordered" evidence="1">
    <location>
        <begin position="34"/>
        <end position="58"/>
    </location>
</feature>
<evidence type="ECO:0000313" key="2">
    <source>
        <dbReference type="EMBL" id="CDX20875.1"/>
    </source>
</evidence>
<sequence length="90" mass="9535">MRSALDNAKINYSVYKGGTAVALKYLYMGRSAAETSVSNRRLSRAWTESSQSPDAAPSNLGPAPWFIAVASTADLTGQIEVVAWGKAIIG</sequence>
<keyword evidence="3" id="KW-1185">Reference proteome</keyword>
<dbReference type="EMBL" id="CCMZ01000028">
    <property type="protein sequence ID" value="CDX20875.1"/>
    <property type="molecule type" value="Genomic_DNA"/>
</dbReference>
<dbReference type="Proteomes" id="UP000045285">
    <property type="component" value="Unassembled WGS sequence"/>
</dbReference>
<protein>
    <submittedName>
        <fullName evidence="2">Uncharacterized protein</fullName>
    </submittedName>
</protein>
<evidence type="ECO:0000313" key="3">
    <source>
        <dbReference type="Proteomes" id="UP000045285"/>
    </source>
</evidence>
<dbReference type="AlphaFoldDB" id="A0A090E1E5"/>